<evidence type="ECO:0000313" key="3">
    <source>
        <dbReference type="Proteomes" id="UP000274661"/>
    </source>
</evidence>
<sequence>MDGGGQAGPAARDLQSGRELERRLAGAADQPQSLVLALEHRIVDPQHRDVGEASEGVSVASAGTRRLVEQLALDLVVVGLAGAAAGRVVGLDRLLRVARVRDLVVVQPVGVAGASAGHPHGEQADEDQQEDGAGDEGDGSGAVGHQPC</sequence>
<dbReference type="Proteomes" id="UP000274661">
    <property type="component" value="Unassembled WGS sequence"/>
</dbReference>
<proteinExistence type="predicted"/>
<protein>
    <submittedName>
        <fullName evidence="2">Uncharacterized protein</fullName>
    </submittedName>
</protein>
<comment type="caution">
    <text evidence="2">The sequence shown here is derived from an EMBL/GenBank/DDBJ whole genome shotgun (WGS) entry which is preliminary data.</text>
</comment>
<evidence type="ECO:0000313" key="2">
    <source>
        <dbReference type="EMBL" id="RST31117.1"/>
    </source>
</evidence>
<gene>
    <name evidence="2" type="ORF">HMF7854_09915</name>
</gene>
<feature type="region of interest" description="Disordered" evidence="1">
    <location>
        <begin position="112"/>
        <end position="148"/>
    </location>
</feature>
<accession>A0A429VBB3</accession>
<name>A0A429VBB3_9SPHN</name>
<feature type="region of interest" description="Disordered" evidence="1">
    <location>
        <begin position="1"/>
        <end position="29"/>
    </location>
</feature>
<feature type="compositionally biased region" description="Acidic residues" evidence="1">
    <location>
        <begin position="124"/>
        <end position="138"/>
    </location>
</feature>
<dbReference type="EMBL" id="RWJF01000001">
    <property type="protein sequence ID" value="RST31117.1"/>
    <property type="molecule type" value="Genomic_DNA"/>
</dbReference>
<evidence type="ECO:0000256" key="1">
    <source>
        <dbReference type="SAM" id="MobiDB-lite"/>
    </source>
</evidence>
<keyword evidence="3" id="KW-1185">Reference proteome</keyword>
<dbReference type="AlphaFoldDB" id="A0A429VBB3"/>
<feature type="compositionally biased region" description="Basic and acidic residues" evidence="1">
    <location>
        <begin position="15"/>
        <end position="24"/>
    </location>
</feature>
<reference evidence="2 3" key="1">
    <citation type="submission" date="2018-12" db="EMBL/GenBank/DDBJ databases">
        <title>Sphingomonas sp. HMF7854 Genome sequencing and assembly.</title>
        <authorList>
            <person name="Cha I."/>
            <person name="Kang H."/>
            <person name="Kim H."/>
            <person name="Kang J."/>
            <person name="Joh K."/>
        </authorList>
    </citation>
    <scope>NUCLEOTIDE SEQUENCE [LARGE SCALE GENOMIC DNA]</scope>
    <source>
        <strain evidence="2 3">HMF7854</strain>
    </source>
</reference>
<organism evidence="2 3">
    <name type="scientific">Sphingomonas ginkgonis</name>
    <dbReference type="NCBI Taxonomy" id="2315330"/>
    <lineage>
        <taxon>Bacteria</taxon>
        <taxon>Pseudomonadati</taxon>
        <taxon>Pseudomonadota</taxon>
        <taxon>Alphaproteobacteria</taxon>
        <taxon>Sphingomonadales</taxon>
        <taxon>Sphingomonadaceae</taxon>
        <taxon>Sphingomonas</taxon>
    </lineage>
</organism>